<sequence length="463" mass="50093">MNPALQIDTPMTRAETRASLSLAAIYMLRMLGMFLVLPVLSVFARELPDATPQLVGFAISAYGLTQAIFQIPFGLWSDRYGRKRLIVLGLLLFAAGSALAALSDSIYGIIAGRALQGAGAVAGVVMALVADLTREEHRTKAMALIGVSIGISFALSMVIGPVLSGWLGLHGLFWIITALAMLSIVVLYAVVPTPAVSRFHRDTEVRPASLKEVLANRELLRMDLGIFCLHLVLTATFVVLPLILRDTLQLQTAKHWHIYLPVFALALASMVPFVVLAEKRHKMKVVFVSFIGLVAVSNVGFAWLQHDFWSVFGLLYLFFTGFNLLEAMLPSLISKVAPLDLKGTAMGVYSTAQFLGAFVGGAGGGWVYGHYGIPYVFLFCAAVALLWFMVALGMKAPRGLSSLMVNVRGLTQDQASSLSRRLLQIPGVAEAVVLAEDGVAYLKIDKEKLDRMALNGLLQELAA</sequence>
<dbReference type="InterPro" id="IPR011701">
    <property type="entry name" value="MFS"/>
</dbReference>
<reference evidence="9 10" key="1">
    <citation type="submission" date="2023-03" db="EMBL/GenBank/DDBJ databases">
        <authorList>
            <person name="Pearce D."/>
        </authorList>
    </citation>
    <scope>NUCLEOTIDE SEQUENCE [LARGE SCALE GENOMIC DNA]</scope>
    <source>
        <strain evidence="9">Msz</strain>
    </source>
</reference>
<evidence type="ECO:0000313" key="10">
    <source>
        <dbReference type="Proteomes" id="UP001162030"/>
    </source>
</evidence>
<dbReference type="PANTHER" id="PTHR23517">
    <property type="entry name" value="RESISTANCE PROTEIN MDTM, PUTATIVE-RELATED-RELATED"/>
    <property type="match status" value="1"/>
</dbReference>
<protein>
    <submittedName>
        <fullName evidence="9">Inner membrane transport protein YajR</fullName>
    </submittedName>
</protein>
<evidence type="ECO:0000256" key="4">
    <source>
        <dbReference type="ARBA" id="ARBA00022692"/>
    </source>
</evidence>
<feature type="transmembrane region" description="Helical" evidence="7">
    <location>
        <begin position="54"/>
        <end position="73"/>
    </location>
</feature>
<evidence type="ECO:0000313" key="9">
    <source>
        <dbReference type="EMBL" id="CAI8938845.1"/>
    </source>
</evidence>
<dbReference type="Gene3D" id="1.20.1250.20">
    <property type="entry name" value="MFS general substrate transporter like domains"/>
    <property type="match status" value="1"/>
</dbReference>
<proteinExistence type="predicted"/>
<gene>
    <name evidence="9" type="primary">yajR</name>
    <name evidence="9" type="ORF">MSZNOR_4198</name>
</gene>
<evidence type="ECO:0000256" key="1">
    <source>
        <dbReference type="ARBA" id="ARBA00004651"/>
    </source>
</evidence>
<dbReference type="InterPro" id="IPR054152">
    <property type="entry name" value="YajR_YAM"/>
</dbReference>
<keyword evidence="10" id="KW-1185">Reference proteome</keyword>
<feature type="transmembrane region" description="Helical" evidence="7">
    <location>
        <begin position="85"/>
        <end position="103"/>
    </location>
</feature>
<feature type="transmembrane region" description="Helical" evidence="7">
    <location>
        <begin position="310"/>
        <end position="333"/>
    </location>
</feature>
<dbReference type="InterPro" id="IPR050171">
    <property type="entry name" value="MFS_Transporters"/>
</dbReference>
<feature type="transmembrane region" description="Helical" evidence="7">
    <location>
        <begin position="224"/>
        <end position="244"/>
    </location>
</feature>
<accession>A0ABN8XD63</accession>
<keyword evidence="4 7" id="KW-0812">Transmembrane</keyword>
<keyword evidence="5 7" id="KW-1133">Transmembrane helix</keyword>
<dbReference type="PROSITE" id="PS50850">
    <property type="entry name" value="MFS"/>
    <property type="match status" value="1"/>
</dbReference>
<dbReference type="InterPro" id="IPR001958">
    <property type="entry name" value="Tet-R_TetA/multi-R_MdtG-like"/>
</dbReference>
<feature type="transmembrane region" description="Helical" evidence="7">
    <location>
        <begin position="109"/>
        <end position="130"/>
    </location>
</feature>
<feature type="domain" description="Major facilitator superfamily (MFS) profile" evidence="8">
    <location>
        <begin position="18"/>
        <end position="399"/>
    </location>
</feature>
<dbReference type="CDD" id="cd17472">
    <property type="entry name" value="MFS_YajR_like"/>
    <property type="match status" value="1"/>
</dbReference>
<evidence type="ECO:0000259" key="8">
    <source>
        <dbReference type="PROSITE" id="PS50850"/>
    </source>
</evidence>
<evidence type="ECO:0000256" key="2">
    <source>
        <dbReference type="ARBA" id="ARBA00022448"/>
    </source>
</evidence>
<dbReference type="Gene3D" id="3.30.70.100">
    <property type="match status" value="1"/>
</dbReference>
<dbReference type="PRINTS" id="PR01035">
    <property type="entry name" value="TCRTETA"/>
</dbReference>
<evidence type="ECO:0000256" key="6">
    <source>
        <dbReference type="ARBA" id="ARBA00023136"/>
    </source>
</evidence>
<dbReference type="PANTHER" id="PTHR23517:SF2">
    <property type="entry name" value="MULTIDRUG RESISTANCE PROTEIN MDTH"/>
    <property type="match status" value="1"/>
</dbReference>
<evidence type="ECO:0000256" key="3">
    <source>
        <dbReference type="ARBA" id="ARBA00022475"/>
    </source>
</evidence>
<feature type="transmembrane region" description="Helical" evidence="7">
    <location>
        <begin position="142"/>
        <end position="166"/>
    </location>
</feature>
<dbReference type="Pfam" id="PF21987">
    <property type="entry name" value="YajR_YAM"/>
    <property type="match status" value="1"/>
</dbReference>
<feature type="transmembrane region" description="Helical" evidence="7">
    <location>
        <begin position="345"/>
        <end position="367"/>
    </location>
</feature>
<keyword evidence="3" id="KW-1003">Cell membrane</keyword>
<feature type="transmembrane region" description="Helical" evidence="7">
    <location>
        <begin position="20"/>
        <end position="42"/>
    </location>
</feature>
<dbReference type="InterPro" id="IPR020846">
    <property type="entry name" value="MFS_dom"/>
</dbReference>
<evidence type="ECO:0000256" key="7">
    <source>
        <dbReference type="SAM" id="Phobius"/>
    </source>
</evidence>
<organism evidence="9 10">
    <name type="scientific">Methylocaldum szegediense</name>
    <dbReference type="NCBI Taxonomy" id="73780"/>
    <lineage>
        <taxon>Bacteria</taxon>
        <taxon>Pseudomonadati</taxon>
        <taxon>Pseudomonadota</taxon>
        <taxon>Gammaproteobacteria</taxon>
        <taxon>Methylococcales</taxon>
        <taxon>Methylococcaceae</taxon>
        <taxon>Methylocaldum</taxon>
    </lineage>
</organism>
<name>A0ABN8XD63_9GAMM</name>
<dbReference type="SUPFAM" id="SSF103473">
    <property type="entry name" value="MFS general substrate transporter"/>
    <property type="match status" value="1"/>
</dbReference>
<dbReference type="InterPro" id="IPR036259">
    <property type="entry name" value="MFS_trans_sf"/>
</dbReference>
<dbReference type="EMBL" id="OX458333">
    <property type="protein sequence ID" value="CAI8938845.1"/>
    <property type="molecule type" value="Genomic_DNA"/>
</dbReference>
<feature type="transmembrane region" description="Helical" evidence="7">
    <location>
        <begin position="285"/>
        <end position="304"/>
    </location>
</feature>
<keyword evidence="6 7" id="KW-0472">Membrane</keyword>
<keyword evidence="2" id="KW-0813">Transport</keyword>
<dbReference type="Pfam" id="PF07690">
    <property type="entry name" value="MFS_1"/>
    <property type="match status" value="1"/>
</dbReference>
<evidence type="ECO:0000256" key="5">
    <source>
        <dbReference type="ARBA" id="ARBA00022989"/>
    </source>
</evidence>
<feature type="transmembrane region" description="Helical" evidence="7">
    <location>
        <begin position="256"/>
        <end position="276"/>
    </location>
</feature>
<feature type="transmembrane region" description="Helical" evidence="7">
    <location>
        <begin position="373"/>
        <end position="394"/>
    </location>
</feature>
<comment type="subcellular location">
    <subcellularLocation>
        <location evidence="1">Cell membrane</location>
        <topology evidence="1">Multi-pass membrane protein</topology>
    </subcellularLocation>
</comment>
<feature type="transmembrane region" description="Helical" evidence="7">
    <location>
        <begin position="172"/>
        <end position="191"/>
    </location>
</feature>
<dbReference type="Proteomes" id="UP001162030">
    <property type="component" value="Chromosome"/>
</dbReference>